<dbReference type="SUPFAM" id="SSF53335">
    <property type="entry name" value="S-adenosyl-L-methionine-dependent methyltransferases"/>
    <property type="match status" value="1"/>
</dbReference>
<name>A0A2N3LFN9_9BACI</name>
<dbReference type="InterPro" id="IPR029063">
    <property type="entry name" value="SAM-dependent_MTases_sf"/>
</dbReference>
<dbReference type="GO" id="GO:0032259">
    <property type="term" value="P:methylation"/>
    <property type="evidence" value="ECO:0007669"/>
    <property type="project" value="UniProtKB-KW"/>
</dbReference>
<dbReference type="EMBL" id="PIQO01000019">
    <property type="protein sequence ID" value="PKR83354.1"/>
    <property type="molecule type" value="Genomic_DNA"/>
</dbReference>
<dbReference type="CDD" id="cd02440">
    <property type="entry name" value="AdoMet_MTases"/>
    <property type="match status" value="1"/>
</dbReference>
<feature type="domain" description="Methyltransferase" evidence="3">
    <location>
        <begin position="51"/>
        <end position="144"/>
    </location>
</feature>
<comment type="caution">
    <text evidence="4">The sequence shown here is derived from an EMBL/GenBank/DDBJ whole genome shotgun (WGS) entry which is preliminary data.</text>
</comment>
<proteinExistence type="predicted"/>
<dbReference type="Pfam" id="PF13649">
    <property type="entry name" value="Methyltransf_25"/>
    <property type="match status" value="1"/>
</dbReference>
<reference evidence="4 5" key="1">
    <citation type="submission" date="2017-11" db="EMBL/GenBank/DDBJ databases">
        <title>Bacillus camelliae sp. nov., isolated from pu'er tea.</title>
        <authorList>
            <person name="Niu L."/>
        </authorList>
    </citation>
    <scope>NUCLEOTIDE SEQUENCE [LARGE SCALE GENOMIC DNA]</scope>
    <source>
        <strain evidence="4 5">7578-1</strain>
    </source>
</reference>
<dbReference type="AlphaFoldDB" id="A0A2N3LFN9"/>
<sequence length="208" mass="24021">MLTKQGFDLWADNYDHTVQLSEESNLYPFAGYKKVLNTIFNEVMQKPKSKILDIGFGTGVLTHKLYEYGHQINGIDFSKKMLEMAKSKMPLANLMEYDFTEGLPINIKGEKYDSIISTYALHHLTDQRKIEFICELLTLLKEGGRIFIGDISFHTRADLEKCKHDSIEYWDPDEFYIVADEISVALDQFRCEFHPMSHCGGVFVISKE</sequence>
<evidence type="ECO:0000259" key="3">
    <source>
        <dbReference type="Pfam" id="PF13649"/>
    </source>
</evidence>
<evidence type="ECO:0000313" key="4">
    <source>
        <dbReference type="EMBL" id="PKR83354.1"/>
    </source>
</evidence>
<dbReference type="PANTHER" id="PTHR43861">
    <property type="entry name" value="TRANS-ACONITATE 2-METHYLTRANSFERASE-RELATED"/>
    <property type="match status" value="1"/>
</dbReference>
<dbReference type="InterPro" id="IPR041698">
    <property type="entry name" value="Methyltransf_25"/>
</dbReference>
<keyword evidence="2 4" id="KW-0808">Transferase</keyword>
<dbReference type="OrthoDB" id="465705at2"/>
<dbReference type="GO" id="GO:0008168">
    <property type="term" value="F:methyltransferase activity"/>
    <property type="evidence" value="ECO:0007669"/>
    <property type="project" value="UniProtKB-KW"/>
</dbReference>
<dbReference type="Proteomes" id="UP000233440">
    <property type="component" value="Unassembled WGS sequence"/>
</dbReference>
<dbReference type="Gene3D" id="3.40.50.150">
    <property type="entry name" value="Vaccinia Virus protein VP39"/>
    <property type="match status" value="1"/>
</dbReference>
<evidence type="ECO:0000256" key="2">
    <source>
        <dbReference type="ARBA" id="ARBA00022679"/>
    </source>
</evidence>
<evidence type="ECO:0000256" key="1">
    <source>
        <dbReference type="ARBA" id="ARBA00022603"/>
    </source>
</evidence>
<evidence type="ECO:0000313" key="5">
    <source>
        <dbReference type="Proteomes" id="UP000233440"/>
    </source>
</evidence>
<keyword evidence="1 4" id="KW-0489">Methyltransferase</keyword>
<organism evidence="4 5">
    <name type="scientific">Heyndrickxia camelliae</name>
    <dbReference type="NCBI Taxonomy" id="1707093"/>
    <lineage>
        <taxon>Bacteria</taxon>
        <taxon>Bacillati</taxon>
        <taxon>Bacillota</taxon>
        <taxon>Bacilli</taxon>
        <taxon>Bacillales</taxon>
        <taxon>Bacillaceae</taxon>
        <taxon>Heyndrickxia</taxon>
    </lineage>
</organism>
<accession>A0A2N3LFN9</accession>
<keyword evidence="5" id="KW-1185">Reference proteome</keyword>
<protein>
    <submittedName>
        <fullName evidence="4">SAM-dependent methyltransferase</fullName>
    </submittedName>
</protein>
<dbReference type="RefSeq" id="WP_101355872.1">
    <property type="nucleotide sequence ID" value="NZ_PIQO01000019.1"/>
</dbReference>
<dbReference type="PANTHER" id="PTHR43861:SF1">
    <property type="entry name" value="TRANS-ACONITATE 2-METHYLTRANSFERASE"/>
    <property type="match status" value="1"/>
</dbReference>
<gene>
    <name evidence="4" type="ORF">CWO92_19440</name>
</gene>